<dbReference type="Proteomes" id="UP000011087">
    <property type="component" value="Unassembled WGS sequence"/>
</dbReference>
<dbReference type="GO" id="GO:0008664">
    <property type="term" value="F:RNA 2',3'-cyclic 3'-phosphodiesterase activity"/>
    <property type="evidence" value="ECO:0007669"/>
    <property type="project" value="InterPro"/>
</dbReference>
<proteinExistence type="inferred from homology"/>
<keyword evidence="1" id="KW-0378">Hydrolase</keyword>
<dbReference type="SUPFAM" id="SSF55144">
    <property type="entry name" value="LigT-like"/>
    <property type="match status" value="1"/>
</dbReference>
<dbReference type="PANTHER" id="PTHR35561:SF1">
    <property type="entry name" value="RNA 2',3'-CYCLIC PHOSPHODIESTERASE"/>
    <property type="match status" value="1"/>
</dbReference>
<dbReference type="Pfam" id="PF13563">
    <property type="entry name" value="2_5_RNA_ligase2"/>
    <property type="match status" value="1"/>
</dbReference>
<evidence type="ECO:0000256" key="3">
    <source>
        <dbReference type="SAM" id="MobiDB-lite"/>
    </source>
</evidence>
<feature type="compositionally biased region" description="Polar residues" evidence="3">
    <location>
        <begin position="656"/>
        <end position="668"/>
    </location>
</feature>
<keyword evidence="2" id="KW-0175">Coiled coil</keyword>
<dbReference type="RefSeq" id="XP_005838377.1">
    <property type="nucleotide sequence ID" value="XM_005838320.1"/>
</dbReference>
<dbReference type="PANTHER" id="PTHR35561">
    <property type="entry name" value="RNA 2',3'-CYCLIC PHOSPHODIESTERASE"/>
    <property type="match status" value="1"/>
</dbReference>
<dbReference type="HAMAP" id="MF_01940">
    <property type="entry name" value="RNA_CPDase"/>
    <property type="match status" value="1"/>
</dbReference>
<reference evidence="6" key="2">
    <citation type="submission" date="2012-11" db="EMBL/GenBank/DDBJ databases">
        <authorList>
            <person name="Kuo A."/>
            <person name="Curtis B.A."/>
            <person name="Tanifuji G."/>
            <person name="Burki F."/>
            <person name="Gruber A."/>
            <person name="Irimia M."/>
            <person name="Maruyama S."/>
            <person name="Arias M.C."/>
            <person name="Ball S.G."/>
            <person name="Gile G.H."/>
            <person name="Hirakawa Y."/>
            <person name="Hopkins J.F."/>
            <person name="Rensing S.A."/>
            <person name="Schmutz J."/>
            <person name="Symeonidi A."/>
            <person name="Elias M."/>
            <person name="Eveleigh R.J."/>
            <person name="Herman E.K."/>
            <person name="Klute M.J."/>
            <person name="Nakayama T."/>
            <person name="Obornik M."/>
            <person name="Reyes-Prieto A."/>
            <person name="Armbrust E.V."/>
            <person name="Aves S.J."/>
            <person name="Beiko R.G."/>
            <person name="Coutinho P."/>
            <person name="Dacks J.B."/>
            <person name="Durnford D.G."/>
            <person name="Fast N.M."/>
            <person name="Green B.R."/>
            <person name="Grisdale C."/>
            <person name="Hempe F."/>
            <person name="Henrissat B."/>
            <person name="Hoppner M.P."/>
            <person name="Ishida K.-I."/>
            <person name="Kim E."/>
            <person name="Koreny L."/>
            <person name="Kroth P.G."/>
            <person name="Liu Y."/>
            <person name="Malik S.-B."/>
            <person name="Maier U.G."/>
            <person name="McRose D."/>
            <person name="Mock T."/>
            <person name="Neilson J.A."/>
            <person name="Onodera N.T."/>
            <person name="Poole A.M."/>
            <person name="Pritham E.J."/>
            <person name="Richards T.A."/>
            <person name="Rocap G."/>
            <person name="Roy S.W."/>
            <person name="Sarai C."/>
            <person name="Schaack S."/>
            <person name="Shirato S."/>
            <person name="Slamovits C.H."/>
            <person name="Spencer D.F."/>
            <person name="Suzuki S."/>
            <person name="Worden A.Z."/>
            <person name="Zauner S."/>
            <person name="Barry K."/>
            <person name="Bell C."/>
            <person name="Bharti A.K."/>
            <person name="Crow J.A."/>
            <person name="Grimwood J."/>
            <person name="Kramer R."/>
            <person name="Lindquist E."/>
            <person name="Lucas S."/>
            <person name="Salamov A."/>
            <person name="McFadden G.I."/>
            <person name="Lane C.E."/>
            <person name="Keeling P.J."/>
            <person name="Gray M.W."/>
            <person name="Grigoriev I.V."/>
            <person name="Archibald J.M."/>
        </authorList>
    </citation>
    <scope>NUCLEOTIDE SEQUENCE</scope>
    <source>
        <strain evidence="6">CCMP2712</strain>
    </source>
</reference>
<dbReference type="AlphaFoldDB" id="L1JSI2"/>
<gene>
    <name evidence="4" type="ORF">GUITHDRAFT_102667</name>
</gene>
<evidence type="ECO:0000256" key="1">
    <source>
        <dbReference type="ARBA" id="ARBA00022801"/>
    </source>
</evidence>
<feature type="region of interest" description="Disordered" evidence="3">
    <location>
        <begin position="656"/>
        <end position="697"/>
    </location>
</feature>
<evidence type="ECO:0000313" key="4">
    <source>
        <dbReference type="EMBL" id="EKX51397.1"/>
    </source>
</evidence>
<feature type="coiled-coil region" evidence="2">
    <location>
        <begin position="84"/>
        <end position="150"/>
    </location>
</feature>
<name>L1JSI2_GUITC</name>
<evidence type="ECO:0000256" key="2">
    <source>
        <dbReference type="SAM" id="Coils"/>
    </source>
</evidence>
<evidence type="ECO:0000313" key="5">
    <source>
        <dbReference type="EnsemblProtists" id="EKX51397"/>
    </source>
</evidence>
<dbReference type="PaxDb" id="55529-EKX51397"/>
<dbReference type="OrthoDB" id="10641444at2759"/>
<organism evidence="4">
    <name type="scientific">Guillardia theta (strain CCMP2712)</name>
    <name type="common">Cryptophyte</name>
    <dbReference type="NCBI Taxonomy" id="905079"/>
    <lineage>
        <taxon>Eukaryota</taxon>
        <taxon>Cryptophyceae</taxon>
        <taxon>Pyrenomonadales</taxon>
        <taxon>Geminigeraceae</taxon>
        <taxon>Guillardia</taxon>
    </lineage>
</organism>
<feature type="compositionally biased region" description="Basic residues" evidence="3">
    <location>
        <begin position="679"/>
        <end position="697"/>
    </location>
</feature>
<dbReference type="HOGENOM" id="CLU_365814_0_0_1"/>
<feature type="region of interest" description="Disordered" evidence="3">
    <location>
        <begin position="1"/>
        <end position="35"/>
    </location>
</feature>
<dbReference type="GO" id="GO:0004113">
    <property type="term" value="F:2',3'-cyclic-nucleotide 3'-phosphodiesterase activity"/>
    <property type="evidence" value="ECO:0007669"/>
    <property type="project" value="InterPro"/>
</dbReference>
<dbReference type="GeneID" id="17308085"/>
<accession>L1JSI2</accession>
<protein>
    <submittedName>
        <fullName evidence="4 5">Uncharacterized protein</fullName>
    </submittedName>
</protein>
<dbReference type="KEGG" id="gtt:GUITHDRAFT_102667"/>
<dbReference type="EMBL" id="JH992975">
    <property type="protein sequence ID" value="EKX51397.1"/>
    <property type="molecule type" value="Genomic_DNA"/>
</dbReference>
<dbReference type="EnsemblProtists" id="EKX51397">
    <property type="protein sequence ID" value="EKX51397"/>
    <property type="gene ID" value="GUITHDRAFT_102667"/>
</dbReference>
<evidence type="ECO:0000313" key="6">
    <source>
        <dbReference type="Proteomes" id="UP000011087"/>
    </source>
</evidence>
<reference evidence="5" key="3">
    <citation type="submission" date="2015-06" db="UniProtKB">
        <authorList>
            <consortium name="EnsemblProtists"/>
        </authorList>
    </citation>
    <scope>IDENTIFICATION</scope>
</reference>
<reference evidence="4 6" key="1">
    <citation type="journal article" date="2012" name="Nature">
        <title>Algal genomes reveal evolutionary mosaicism and the fate of nucleomorphs.</title>
        <authorList>
            <consortium name="DOE Joint Genome Institute"/>
            <person name="Curtis B.A."/>
            <person name="Tanifuji G."/>
            <person name="Burki F."/>
            <person name="Gruber A."/>
            <person name="Irimia M."/>
            <person name="Maruyama S."/>
            <person name="Arias M.C."/>
            <person name="Ball S.G."/>
            <person name="Gile G.H."/>
            <person name="Hirakawa Y."/>
            <person name="Hopkins J.F."/>
            <person name="Kuo A."/>
            <person name="Rensing S.A."/>
            <person name="Schmutz J."/>
            <person name="Symeonidi A."/>
            <person name="Elias M."/>
            <person name="Eveleigh R.J."/>
            <person name="Herman E.K."/>
            <person name="Klute M.J."/>
            <person name="Nakayama T."/>
            <person name="Obornik M."/>
            <person name="Reyes-Prieto A."/>
            <person name="Armbrust E.V."/>
            <person name="Aves S.J."/>
            <person name="Beiko R.G."/>
            <person name="Coutinho P."/>
            <person name="Dacks J.B."/>
            <person name="Durnford D.G."/>
            <person name="Fast N.M."/>
            <person name="Green B.R."/>
            <person name="Grisdale C.J."/>
            <person name="Hempel F."/>
            <person name="Henrissat B."/>
            <person name="Hoppner M.P."/>
            <person name="Ishida K."/>
            <person name="Kim E."/>
            <person name="Koreny L."/>
            <person name="Kroth P.G."/>
            <person name="Liu Y."/>
            <person name="Malik S.B."/>
            <person name="Maier U.G."/>
            <person name="McRose D."/>
            <person name="Mock T."/>
            <person name="Neilson J.A."/>
            <person name="Onodera N.T."/>
            <person name="Poole A.M."/>
            <person name="Pritham E.J."/>
            <person name="Richards T.A."/>
            <person name="Rocap G."/>
            <person name="Roy S.W."/>
            <person name="Sarai C."/>
            <person name="Schaack S."/>
            <person name="Shirato S."/>
            <person name="Slamovits C.H."/>
            <person name="Spencer D.F."/>
            <person name="Suzuki S."/>
            <person name="Worden A.Z."/>
            <person name="Zauner S."/>
            <person name="Barry K."/>
            <person name="Bell C."/>
            <person name="Bharti A.K."/>
            <person name="Crow J.A."/>
            <person name="Grimwood J."/>
            <person name="Kramer R."/>
            <person name="Lindquist E."/>
            <person name="Lucas S."/>
            <person name="Salamov A."/>
            <person name="McFadden G.I."/>
            <person name="Lane C.E."/>
            <person name="Keeling P.J."/>
            <person name="Gray M.W."/>
            <person name="Grigoriev I.V."/>
            <person name="Archibald J.M."/>
        </authorList>
    </citation>
    <scope>NUCLEOTIDE SEQUENCE</scope>
    <source>
        <strain evidence="4 6">CCMP2712</strain>
    </source>
</reference>
<dbReference type="InterPro" id="IPR004175">
    <property type="entry name" value="RNA_CPDase"/>
</dbReference>
<sequence length="763" mass="86630">MDVGEGSRIQRQPSLFQPDAHSRSSRKPHADVNTDFPANVLKPAVYYNFSKLGFKLEHTVNNPSQSTEAFLGDTPQVDDRPQEMDSVQSEIKRLKTELDKLKAEHRDINEISDKLSTELMQPAVHSYAQISALKKRKLMLKDRILVLERKISSLESDDKAPNNFEGRQFTDQDTEISEDDVKDFDLRENASSYAMKEQKFRHARIQFSDISGNLWNEPENEALREMILRLNDLGLRPETVPPHKDSYFLSLMKGLQCAGLRPRGYDFREQTVMGSGKQYPFAAKRARQDVLSLLSSQIDKLNGIAGWKLSAQEFKRYFSKAWWNVPAARDDLFMASAHLYSVRIVCYSITSEGLDEQIYDPPGDNPPRATIRVCRKGDHVISTSPAKGITDIRSVFAPPTIGKPTKLMRKRLMEENLGLFDVPDEDEKEESEAFEDLSQNEESVQEDDEIVESSAYEIQRKVGAVYETQVATKRIFATISLSEHSKVQLTKLLDTIRREFPLDSKLLDSLVRWIDPNTMHITIQTFDVPGESMDEVLQSVQEAVRTANISPFKVATGELGCFWHAAGSGWGRIPRVIWLGLDDQSLPQLVELHDALRRSCAAKSLVDPRPFCAHITLGKSRTKGNLNSNERRSLRAFGKWIQDTQRSTALQSLLEETNRNGQSRNSAKQEARAMTSGRGAKRHRSWMQKTRRHRTRERRMGELNSELFDSLVVEGGKESLVPEIEMEIAEIDVLEAVRVPGSKQVSYKKLMSLPLFPDDSACT</sequence>
<dbReference type="InterPro" id="IPR009097">
    <property type="entry name" value="Cyclic_Pdiesterase"/>
</dbReference>
<keyword evidence="6" id="KW-1185">Reference proteome</keyword>
<feature type="region of interest" description="Disordered" evidence="3">
    <location>
        <begin position="423"/>
        <end position="449"/>
    </location>
</feature>
<dbReference type="Gene3D" id="3.90.1140.10">
    <property type="entry name" value="Cyclic phosphodiesterase"/>
    <property type="match status" value="1"/>
</dbReference>